<keyword evidence="3" id="KW-1185">Reference proteome</keyword>
<feature type="coiled-coil region" evidence="1">
    <location>
        <begin position="6"/>
        <end position="33"/>
    </location>
</feature>
<evidence type="ECO:0000313" key="3">
    <source>
        <dbReference type="Proteomes" id="UP000011081"/>
    </source>
</evidence>
<dbReference type="VEuPathDB" id="MicrosporidiaDB:VCUG_01137"/>
<keyword evidence="1" id="KW-0175">Coiled coil</keyword>
<evidence type="ECO:0000313" key="2">
    <source>
        <dbReference type="EMBL" id="ELA47368.1"/>
    </source>
</evidence>
<dbReference type="Proteomes" id="UP000011081">
    <property type="component" value="Unassembled WGS sequence"/>
</dbReference>
<dbReference type="OrthoDB" id="10582394at2759"/>
<dbReference type="AlphaFoldDB" id="L2GVS4"/>
<dbReference type="OMA" id="NEIRRMY"/>
<name>L2GVS4_VAVCU</name>
<reference evidence="3" key="1">
    <citation type="submission" date="2011-03" db="EMBL/GenBank/DDBJ databases">
        <title>The genome sequence of Vavraia culicis strain floridensis.</title>
        <authorList>
            <consortium name="The Broad Institute Genome Sequencing Platform"/>
            <person name="Cuomo C."/>
            <person name="Becnel J."/>
            <person name="Sanscrainte N."/>
            <person name="Young S.K."/>
            <person name="Zeng Q."/>
            <person name="Gargeya S."/>
            <person name="Fitzgerald M."/>
            <person name="Haas B."/>
            <person name="Abouelleil A."/>
            <person name="Alvarado L."/>
            <person name="Arachchi H.M."/>
            <person name="Berlin A."/>
            <person name="Chapman S.B."/>
            <person name="Gearin G."/>
            <person name="Goldberg J."/>
            <person name="Griggs A."/>
            <person name="Gujja S."/>
            <person name="Hansen M."/>
            <person name="Heiman D."/>
            <person name="Howarth C."/>
            <person name="Larimer J."/>
            <person name="Lui A."/>
            <person name="MacDonald P.J.P."/>
            <person name="McCowen C."/>
            <person name="Montmayeur A."/>
            <person name="Murphy C."/>
            <person name="Neiman D."/>
            <person name="Pearson M."/>
            <person name="Priest M."/>
            <person name="Roberts A."/>
            <person name="Saif S."/>
            <person name="Shea T."/>
            <person name="Sisk P."/>
            <person name="Stolte C."/>
            <person name="Sykes S."/>
            <person name="Wortman J."/>
            <person name="Nusbaum C."/>
            <person name="Birren B."/>
        </authorList>
    </citation>
    <scope>NUCLEOTIDE SEQUENCE [LARGE SCALE GENOMIC DNA]</scope>
    <source>
        <strain evidence="3">floridensis</strain>
    </source>
</reference>
<dbReference type="GeneID" id="19879018"/>
<dbReference type="RefSeq" id="XP_008074158.1">
    <property type="nucleotide sequence ID" value="XM_008075967.1"/>
</dbReference>
<organism evidence="2 3">
    <name type="scientific">Vavraia culicis (isolate floridensis)</name>
    <name type="common">Microsporidian parasite</name>
    <dbReference type="NCBI Taxonomy" id="948595"/>
    <lineage>
        <taxon>Eukaryota</taxon>
        <taxon>Fungi</taxon>
        <taxon>Fungi incertae sedis</taxon>
        <taxon>Microsporidia</taxon>
        <taxon>Pleistophoridae</taxon>
        <taxon>Vavraia</taxon>
    </lineage>
</organism>
<dbReference type="InParanoid" id="L2GVS4"/>
<proteinExistence type="predicted"/>
<gene>
    <name evidence="2" type="ORF">VCUG_01137</name>
</gene>
<dbReference type="HOGENOM" id="CLU_1225521_0_0_1"/>
<accession>L2GVS4</accession>
<sequence length="200" mass="23149">MDAELLDSILTAYKKLRMEFHKLRNEIRRMYSNTKKSIKHEIKGIKTDMGSSVKMNKRVRGGSGTVRNRNVNNRFGKLENRKVKRKDVVSGNRTDKSVKQRMNGGACRIVEVNKQDEHRIVEVNKLENKNGTNKPEEYRAIEVIDNRNEHMIRNNAANVALMSRSARGNKDVTKTEKEGVRMKNKNNLGSFMKMLQEETE</sequence>
<dbReference type="EMBL" id="GL877419">
    <property type="protein sequence ID" value="ELA47368.1"/>
    <property type="molecule type" value="Genomic_DNA"/>
</dbReference>
<evidence type="ECO:0000256" key="1">
    <source>
        <dbReference type="SAM" id="Coils"/>
    </source>
</evidence>
<protein>
    <submittedName>
        <fullName evidence="2">Uncharacterized protein</fullName>
    </submittedName>
</protein>